<proteinExistence type="predicted"/>
<keyword evidence="2" id="KW-1185">Reference proteome</keyword>
<gene>
    <name evidence="1" type="ORF">BO95DRAFT_154602</name>
</gene>
<protein>
    <submittedName>
        <fullName evidence="1">Uncharacterized protein</fullName>
    </submittedName>
</protein>
<accession>A0ACD1G778</accession>
<reference evidence="1" key="1">
    <citation type="submission" date="2018-02" db="EMBL/GenBank/DDBJ databases">
        <title>The genomes of Aspergillus section Nigri reveals drivers in fungal speciation.</title>
        <authorList>
            <consortium name="DOE Joint Genome Institute"/>
            <person name="Vesth T.C."/>
            <person name="Nybo J."/>
            <person name="Theobald S."/>
            <person name="Brandl J."/>
            <person name="Frisvad J.C."/>
            <person name="Nielsen K.F."/>
            <person name="Lyhne E.K."/>
            <person name="Kogle M.E."/>
            <person name="Kuo A."/>
            <person name="Riley R."/>
            <person name="Clum A."/>
            <person name="Nolan M."/>
            <person name="Lipzen A."/>
            <person name="Salamov A."/>
            <person name="Henrissat B."/>
            <person name="Wiebenga A."/>
            <person name="De vries R.P."/>
            <person name="Grigoriev I.V."/>
            <person name="Mortensen U.H."/>
            <person name="Andersen M.R."/>
            <person name="Baker S.E."/>
        </authorList>
    </citation>
    <scope>NUCLEOTIDE SEQUENCE</scope>
    <source>
        <strain evidence="1">CBS 621.78</strain>
    </source>
</reference>
<sequence length="131" mass="14443">MRKSSLCRLDRCCLTASGPIAGLDVIEAERLPLCLLLLLLLLLLPPLLPTSRVYPPIDFHMALVPCLELLKEEYHSDITAVTFFPSVPRLSVSHILSAGMLWVRSHLGDSDTAAPIGLPPCRPEIEKRGLH</sequence>
<dbReference type="Proteomes" id="UP000249057">
    <property type="component" value="Unassembled WGS sequence"/>
</dbReference>
<organism evidence="1 2">
    <name type="scientific">Aspergillus brunneoviolaceus CBS 621.78</name>
    <dbReference type="NCBI Taxonomy" id="1450534"/>
    <lineage>
        <taxon>Eukaryota</taxon>
        <taxon>Fungi</taxon>
        <taxon>Dikarya</taxon>
        <taxon>Ascomycota</taxon>
        <taxon>Pezizomycotina</taxon>
        <taxon>Eurotiomycetes</taxon>
        <taxon>Eurotiomycetidae</taxon>
        <taxon>Eurotiales</taxon>
        <taxon>Aspergillaceae</taxon>
        <taxon>Aspergillus</taxon>
        <taxon>Aspergillus subgen. Circumdati</taxon>
    </lineage>
</organism>
<name>A0ACD1G778_9EURO</name>
<evidence type="ECO:0000313" key="2">
    <source>
        <dbReference type="Proteomes" id="UP000249057"/>
    </source>
</evidence>
<dbReference type="EMBL" id="KZ825348">
    <property type="protein sequence ID" value="RAH45098.1"/>
    <property type="molecule type" value="Genomic_DNA"/>
</dbReference>
<evidence type="ECO:0000313" key="1">
    <source>
        <dbReference type="EMBL" id="RAH45098.1"/>
    </source>
</evidence>